<feature type="domain" description="Deoxyribonuclease NucA/NucB" evidence="1">
    <location>
        <begin position="22"/>
        <end position="67"/>
    </location>
</feature>
<protein>
    <recommendedName>
        <fullName evidence="1">Deoxyribonuclease NucA/NucB domain-containing protein</fullName>
    </recommendedName>
</protein>
<evidence type="ECO:0000313" key="2">
    <source>
        <dbReference type="EMBL" id="EYR61882.1"/>
    </source>
</evidence>
<proteinExistence type="predicted"/>
<gene>
    <name evidence="2" type="ORF">N866_14695</name>
</gene>
<dbReference type="Pfam" id="PF14040">
    <property type="entry name" value="DNase_NucA_NucB"/>
    <property type="match status" value="1"/>
</dbReference>
<organism evidence="2 3">
    <name type="scientific">Actinotalea ferrariae CF5-4</name>
    <dbReference type="NCBI Taxonomy" id="948458"/>
    <lineage>
        <taxon>Bacteria</taxon>
        <taxon>Bacillati</taxon>
        <taxon>Actinomycetota</taxon>
        <taxon>Actinomycetes</taxon>
        <taxon>Micrococcales</taxon>
        <taxon>Cellulomonadaceae</taxon>
        <taxon>Actinotalea</taxon>
    </lineage>
</organism>
<dbReference type="AlphaFoldDB" id="A0A021VS50"/>
<name>A0A021VS50_9CELL</name>
<dbReference type="Proteomes" id="UP000019753">
    <property type="component" value="Unassembled WGS sequence"/>
</dbReference>
<sequence length="113" mass="11820">MMASEKTLVGVSHRWYTKKMCSAPTGQQCDEYPFFATVQGGPAAYGRTATVLQTINSDDNLAEGSAYGVMTSACGMVSATAAAGPDPGGRSDFLVVPLPTVAVQSFFVCGRQE</sequence>
<dbReference type="RefSeq" id="WP_034229560.1">
    <property type="nucleotide sequence ID" value="NZ_AXCW01000433.1"/>
</dbReference>
<evidence type="ECO:0000313" key="3">
    <source>
        <dbReference type="Proteomes" id="UP000019753"/>
    </source>
</evidence>
<dbReference type="EMBL" id="AXCW01000433">
    <property type="protein sequence ID" value="EYR61882.1"/>
    <property type="molecule type" value="Genomic_DNA"/>
</dbReference>
<comment type="caution">
    <text evidence="2">The sequence shown here is derived from an EMBL/GenBank/DDBJ whole genome shotgun (WGS) entry which is preliminary data.</text>
</comment>
<evidence type="ECO:0000259" key="1">
    <source>
        <dbReference type="Pfam" id="PF14040"/>
    </source>
</evidence>
<dbReference type="InterPro" id="IPR029476">
    <property type="entry name" value="DNase_NucA_NucB"/>
</dbReference>
<reference evidence="2 3" key="1">
    <citation type="submission" date="2014-01" db="EMBL/GenBank/DDBJ databases">
        <title>Actinotalea ferrariae CF5-4.</title>
        <authorList>
            <person name="Chen F."/>
            <person name="Li Y."/>
            <person name="Wang G."/>
        </authorList>
    </citation>
    <scope>NUCLEOTIDE SEQUENCE [LARGE SCALE GENOMIC DNA]</scope>
    <source>
        <strain evidence="2 3">CF5-4</strain>
    </source>
</reference>
<accession>A0A021VS50</accession>
<keyword evidence="3" id="KW-1185">Reference proteome</keyword>